<sequence>MKRKVIRVTLTIAGQKEVFTVQGNNQLTSTGLRVLFNCMYGGGAVMPTAQIKIYGLPLDKMMKLFRVRWQTLEALMNRVRIDAGEEGETLYKVFEGNITFAYPEMESAPDVALAIDSQAAIFEHLRPVSPTQFEGENDVADMIKTLCDEMGYQFENNGVSKIIDTRYLPDTALAKIQALATHADIDLYIEQDLIAIAPKGVPRKLKIPIISPSTGLIGYPTPDLRGVSFKCLYNPAIRFGGVVSIQDSEIAICNADWRAYGVWLSLEANVPNGNWSCEVNATYLDTHDAVKK</sequence>
<gene>
    <name evidence="1" type="ORF">KPC_2696</name>
</gene>
<reference evidence="2" key="1">
    <citation type="submission" date="2018-03" db="EMBL/GenBank/DDBJ databases">
        <authorList>
            <person name="Blom J."/>
        </authorList>
    </citation>
    <scope>NUCLEOTIDE SEQUENCE [LARGE SCALE GENOMIC DNA]</scope>
    <source>
        <strain evidence="2">KPC-SM-21</strain>
    </source>
</reference>
<keyword evidence="2" id="KW-1185">Reference proteome</keyword>
<dbReference type="Proteomes" id="UP000245974">
    <property type="component" value="Unassembled WGS sequence"/>
</dbReference>
<name>A0A2U3N1H9_9GAMM</name>
<dbReference type="EMBL" id="OOGT01000144">
    <property type="protein sequence ID" value="SPL71518.1"/>
    <property type="molecule type" value="Genomic_DNA"/>
</dbReference>
<evidence type="ECO:0000313" key="2">
    <source>
        <dbReference type="Proteomes" id="UP000245974"/>
    </source>
</evidence>
<dbReference type="Pfam" id="PF22759">
    <property type="entry name" value="E217_GP41"/>
    <property type="match status" value="1"/>
</dbReference>
<dbReference type="InParanoid" id="A0A2U3N1H9"/>
<dbReference type="InterPro" id="IPR054496">
    <property type="entry name" value="E217_GP41"/>
</dbReference>
<accession>A0A2U3N1H9</accession>
<proteinExistence type="predicted"/>
<organism evidence="1 2">
    <name type="scientific">Acinetobacter stercoris</name>
    <dbReference type="NCBI Taxonomy" id="2126983"/>
    <lineage>
        <taxon>Bacteria</taxon>
        <taxon>Pseudomonadati</taxon>
        <taxon>Pseudomonadota</taxon>
        <taxon>Gammaproteobacteria</taxon>
        <taxon>Moraxellales</taxon>
        <taxon>Moraxellaceae</taxon>
        <taxon>Acinetobacter</taxon>
    </lineage>
</organism>
<protein>
    <submittedName>
        <fullName evidence="1">Uncharacterized protein</fullName>
    </submittedName>
</protein>
<dbReference type="OrthoDB" id="2087522at2"/>
<evidence type="ECO:0000313" key="1">
    <source>
        <dbReference type="EMBL" id="SPL71518.1"/>
    </source>
</evidence>
<dbReference type="AlphaFoldDB" id="A0A2U3N1H9"/>